<evidence type="ECO:0000256" key="2">
    <source>
        <dbReference type="ARBA" id="ARBA00022692"/>
    </source>
</evidence>
<evidence type="ECO:0000256" key="5">
    <source>
        <dbReference type="SAM" id="Coils"/>
    </source>
</evidence>
<keyword evidence="4 7" id="KW-0472">Membrane</keyword>
<evidence type="ECO:0000313" key="9">
    <source>
        <dbReference type="EMBL" id="KAF6412082.1"/>
    </source>
</evidence>
<feature type="coiled-coil region" evidence="5">
    <location>
        <begin position="699"/>
        <end position="750"/>
    </location>
</feature>
<organism evidence="9 10">
    <name type="scientific">Rousettus aegyptiacus</name>
    <name type="common">Egyptian fruit bat</name>
    <name type="synonym">Pteropus aegyptiacus</name>
    <dbReference type="NCBI Taxonomy" id="9407"/>
    <lineage>
        <taxon>Eukaryota</taxon>
        <taxon>Metazoa</taxon>
        <taxon>Chordata</taxon>
        <taxon>Craniata</taxon>
        <taxon>Vertebrata</taxon>
        <taxon>Euteleostomi</taxon>
        <taxon>Mammalia</taxon>
        <taxon>Eutheria</taxon>
        <taxon>Laurasiatheria</taxon>
        <taxon>Chiroptera</taxon>
        <taxon>Yinpterochiroptera</taxon>
        <taxon>Pteropodoidea</taxon>
        <taxon>Pteropodidae</taxon>
        <taxon>Rousettinae</taxon>
        <taxon>Rousettus</taxon>
    </lineage>
</organism>
<dbReference type="EMBL" id="JACASE010000014">
    <property type="protein sequence ID" value="KAF6412082.1"/>
    <property type="molecule type" value="Genomic_DNA"/>
</dbReference>
<dbReference type="AlphaFoldDB" id="A0A7J8CMW1"/>
<evidence type="ECO:0000256" key="6">
    <source>
        <dbReference type="SAM" id="MobiDB-lite"/>
    </source>
</evidence>
<dbReference type="PANTHER" id="PTHR13800">
    <property type="entry name" value="TRANSIENT RECEPTOR POTENTIAL CATION CHANNEL, SUBFAMILY M, MEMBER 6"/>
    <property type="match status" value="1"/>
</dbReference>
<keyword evidence="10" id="KW-1185">Reference proteome</keyword>
<comment type="subcellular location">
    <subcellularLocation>
        <location evidence="1">Membrane</location>
        <topology evidence="1">Multi-pass membrane protein</topology>
    </subcellularLocation>
</comment>
<proteinExistence type="predicted"/>
<comment type="caution">
    <text evidence="9">The sequence shown here is derived from an EMBL/GenBank/DDBJ whole genome shotgun (WGS) entry which is preliminary data.</text>
</comment>
<dbReference type="InterPro" id="IPR057366">
    <property type="entry name" value="TRPM-like"/>
</dbReference>
<evidence type="ECO:0000256" key="3">
    <source>
        <dbReference type="ARBA" id="ARBA00022989"/>
    </source>
</evidence>
<sequence>MLKRIENATQAQLPCLLVAGSGGAADCLAEILEDTLAPGNGGGRRGDARDRIRRFFPTGDPEVLQAQVERIMTRKELLTVYSSEDGPEEFETIVLRALVKACGSSDASAYLDELRLAVAWNRVDIAQSELFRGDIQWRSVHLEASLMDALLNDRPEFVRLLISHGLSLGHFLTPMRLAQLYSAAPSNSLLRSLLDQASHGAGTKTPALKPSVEPRLPDVGQVLRLLLGEMCAPRYHSWASEDLRHDQGCKEGHQGHTESAQLLLVRARATSDLTLDAVLGQTPWSDLFLWALLLNRAQMALYFWELGSNAVASALGACLLLRVLARLESEAEEGARRKDLAAKFEGLGVDLFGKCYRSSEERAARLLLRRCPFWGGATCLQLAMQADARAFFAQDGVQSLLTQKWWGEMDSATHIGALVLAFFCPPLIYTNLITFRLRACSGRKSDEEPTQKDLAFDMDKGLNGEGPVRPAEPAEKTCPGARGQRGYARRWPQFWGAPVTAFVGNVVSYLLFLLLFARVLLVDFQPSPPGAPELLLYFWAFTLLCEELRQGLGGGWGSLASGAPGPSPCRTPLRRRLRLYLADTWNQCDLVALAFFLLGVGCRLTPGLYDLGRTVLCLDFMVFTLRLLHIFTVNKQLGPKIVIVNKMVRDVRLLLRRFCRHRASLPSSPDIQHFRVHLSKEAERRLLTWESVQKEKFLLARARDKRESDSERLKRTSQKVDTALKQLRQIREYEQRLKGLEQEVQHCSRVLGWVAEALSRSPLLPPGGPSPPTPLGPRD</sequence>
<dbReference type="GO" id="GO:0005227">
    <property type="term" value="F:calcium-activated cation channel activity"/>
    <property type="evidence" value="ECO:0007669"/>
    <property type="project" value="TreeGrafter"/>
</dbReference>
<feature type="transmembrane region" description="Helical" evidence="7">
    <location>
        <begin position="415"/>
        <end position="435"/>
    </location>
</feature>
<feature type="compositionally biased region" description="Pro residues" evidence="6">
    <location>
        <begin position="763"/>
        <end position="779"/>
    </location>
</feature>
<dbReference type="Pfam" id="PF25508">
    <property type="entry name" value="TRPM2"/>
    <property type="match status" value="1"/>
</dbReference>
<dbReference type="GO" id="GO:0099604">
    <property type="term" value="F:ligand-gated calcium channel activity"/>
    <property type="evidence" value="ECO:0007669"/>
    <property type="project" value="TreeGrafter"/>
</dbReference>
<evidence type="ECO:0000256" key="7">
    <source>
        <dbReference type="SAM" id="Phobius"/>
    </source>
</evidence>
<reference evidence="9 10" key="1">
    <citation type="journal article" date="2020" name="Nature">
        <title>Six reference-quality genomes reveal evolution of bat adaptations.</title>
        <authorList>
            <person name="Jebb D."/>
            <person name="Huang Z."/>
            <person name="Pippel M."/>
            <person name="Hughes G.M."/>
            <person name="Lavrichenko K."/>
            <person name="Devanna P."/>
            <person name="Winkler S."/>
            <person name="Jermiin L.S."/>
            <person name="Skirmuntt E.C."/>
            <person name="Katzourakis A."/>
            <person name="Burkitt-Gray L."/>
            <person name="Ray D.A."/>
            <person name="Sullivan K.A.M."/>
            <person name="Roscito J.G."/>
            <person name="Kirilenko B.M."/>
            <person name="Davalos L.M."/>
            <person name="Corthals A.P."/>
            <person name="Power M.L."/>
            <person name="Jones G."/>
            <person name="Ransome R.D."/>
            <person name="Dechmann D.K.N."/>
            <person name="Locatelli A.G."/>
            <person name="Puechmaille S.J."/>
            <person name="Fedrigo O."/>
            <person name="Jarvis E.D."/>
            <person name="Hiller M."/>
            <person name="Vernes S.C."/>
            <person name="Myers E.W."/>
            <person name="Teeling E.C."/>
        </authorList>
    </citation>
    <scope>NUCLEOTIDE SEQUENCE [LARGE SCALE GENOMIC DNA]</scope>
    <source>
        <strain evidence="9">MRouAeg1</strain>
        <tissue evidence="9">Muscle</tissue>
    </source>
</reference>
<dbReference type="PANTHER" id="PTHR13800:SF6">
    <property type="entry name" value="TRANSIENT RECEPTOR POTENTIAL CATION CHANNEL SUBFAMILY M MEMBER 4"/>
    <property type="match status" value="1"/>
</dbReference>
<accession>A0A7J8CMW1</accession>
<keyword evidence="9" id="KW-0675">Receptor</keyword>
<name>A0A7J8CMW1_ROUAE</name>
<evidence type="ECO:0000259" key="8">
    <source>
        <dbReference type="Pfam" id="PF25508"/>
    </source>
</evidence>
<evidence type="ECO:0000313" key="10">
    <source>
        <dbReference type="Proteomes" id="UP000593571"/>
    </source>
</evidence>
<dbReference type="GO" id="GO:0005886">
    <property type="term" value="C:plasma membrane"/>
    <property type="evidence" value="ECO:0007669"/>
    <property type="project" value="TreeGrafter"/>
</dbReference>
<evidence type="ECO:0000256" key="1">
    <source>
        <dbReference type="ARBA" id="ARBA00004141"/>
    </source>
</evidence>
<dbReference type="SUPFAM" id="SSF140860">
    <property type="entry name" value="Pseudo ankyrin repeat-like"/>
    <property type="match status" value="1"/>
</dbReference>
<keyword evidence="3 7" id="KW-1133">Transmembrane helix</keyword>
<dbReference type="Proteomes" id="UP000593571">
    <property type="component" value="Unassembled WGS sequence"/>
</dbReference>
<evidence type="ECO:0000256" key="4">
    <source>
        <dbReference type="ARBA" id="ARBA00023136"/>
    </source>
</evidence>
<gene>
    <name evidence="9" type="ORF">HJG63_019943</name>
</gene>
<feature type="transmembrane region" description="Helical" evidence="7">
    <location>
        <begin position="494"/>
        <end position="517"/>
    </location>
</feature>
<protein>
    <submittedName>
        <fullName evidence="9">Transient receptor potential cation channel subfamily M member 4</fullName>
    </submittedName>
</protein>
<feature type="domain" description="TRPM-like" evidence="8">
    <location>
        <begin position="129"/>
        <end position="394"/>
    </location>
</feature>
<keyword evidence="5" id="KW-0175">Coiled coil</keyword>
<keyword evidence="2 7" id="KW-0812">Transmembrane</keyword>
<feature type="region of interest" description="Disordered" evidence="6">
    <location>
        <begin position="760"/>
        <end position="779"/>
    </location>
</feature>
<dbReference type="InterPro" id="IPR050927">
    <property type="entry name" value="TRPM"/>
</dbReference>